<feature type="domain" description="ABC transporter" evidence="5">
    <location>
        <begin position="3"/>
        <end position="232"/>
    </location>
</feature>
<dbReference type="RefSeq" id="WP_099294417.1">
    <property type="nucleotide sequence ID" value="NZ_JACOOH010000013.1"/>
</dbReference>
<dbReference type="InterPro" id="IPR003439">
    <property type="entry name" value="ABC_transporter-like_ATP-bd"/>
</dbReference>
<accession>A0ABR7D6R1</accession>
<comment type="caution">
    <text evidence="6">The sequence shown here is derived from an EMBL/GenBank/DDBJ whole genome shotgun (WGS) entry which is preliminary data.</text>
</comment>
<dbReference type="PANTHER" id="PTHR43335:SF11">
    <property type="entry name" value="ABC TRANSPORTER RELATED"/>
    <property type="match status" value="1"/>
</dbReference>
<keyword evidence="3" id="KW-0547">Nucleotide-binding</keyword>
<reference evidence="6 7" key="1">
    <citation type="submission" date="2020-08" db="EMBL/GenBank/DDBJ databases">
        <title>Genome public.</title>
        <authorList>
            <person name="Liu C."/>
            <person name="Sun Q."/>
        </authorList>
    </citation>
    <scope>NUCLEOTIDE SEQUENCE [LARGE SCALE GENOMIC DNA]</scope>
    <source>
        <strain evidence="6 7">NSJ-56</strain>
    </source>
</reference>
<evidence type="ECO:0000259" key="5">
    <source>
        <dbReference type="PROSITE" id="PS50893"/>
    </source>
</evidence>
<dbReference type="GO" id="GO:0005524">
    <property type="term" value="F:ATP binding"/>
    <property type="evidence" value="ECO:0007669"/>
    <property type="project" value="UniProtKB-KW"/>
</dbReference>
<dbReference type="PANTHER" id="PTHR43335">
    <property type="entry name" value="ABC TRANSPORTER, ATP-BINDING PROTEIN"/>
    <property type="match status" value="1"/>
</dbReference>
<name>A0ABR7D6R1_9BACT</name>
<comment type="similarity">
    <text evidence="1">Belongs to the ABC transporter superfamily.</text>
</comment>
<evidence type="ECO:0000256" key="2">
    <source>
        <dbReference type="ARBA" id="ARBA00022448"/>
    </source>
</evidence>
<organism evidence="6 7">
    <name type="scientific">Butyricimonas hominis</name>
    <dbReference type="NCBI Taxonomy" id="2763032"/>
    <lineage>
        <taxon>Bacteria</taxon>
        <taxon>Pseudomonadati</taxon>
        <taxon>Bacteroidota</taxon>
        <taxon>Bacteroidia</taxon>
        <taxon>Bacteroidales</taxon>
        <taxon>Odoribacteraceae</taxon>
        <taxon>Butyricimonas</taxon>
    </lineage>
</organism>
<keyword evidence="2" id="KW-0813">Transport</keyword>
<dbReference type="PROSITE" id="PS50893">
    <property type="entry name" value="ABC_TRANSPORTER_2"/>
    <property type="match status" value="1"/>
</dbReference>
<dbReference type="Pfam" id="PF00005">
    <property type="entry name" value="ABC_tran"/>
    <property type="match status" value="1"/>
</dbReference>
<dbReference type="Proteomes" id="UP000646484">
    <property type="component" value="Unassembled WGS sequence"/>
</dbReference>
<dbReference type="Gene3D" id="3.40.50.300">
    <property type="entry name" value="P-loop containing nucleotide triphosphate hydrolases"/>
    <property type="match status" value="1"/>
</dbReference>
<gene>
    <name evidence="6" type="ORF">H8S64_21320</name>
</gene>
<dbReference type="SUPFAM" id="SSF52540">
    <property type="entry name" value="P-loop containing nucleoside triphosphate hydrolases"/>
    <property type="match status" value="1"/>
</dbReference>
<evidence type="ECO:0000256" key="4">
    <source>
        <dbReference type="ARBA" id="ARBA00022840"/>
    </source>
</evidence>
<sequence>MDVIVDKLTKSFEGHKAVDSISFKAKRGEVLGLLGPNGAGKTTTMKILSGYLLPERGNINFGDYSIWKQAGKIKKVIGYLPEHNPLYPEMNVIDFLFFIGKLQDIPKYKITARVLDMIRLCGLDNEKHKKIHELSKGYRQRVGIAQALIHDPEVVILDEPTTGLDPNQIFAIRKIIKTIGEDKTVILSSHILSEIETTCDQVMIMSNGKIVANGTTSELRRKSDAGYSFKLGIKGDDIPVIHDALCTLPEILHMEITQEQNFEIQCKPDVEIGRTIFDLCREHDWYISELTPVQTRLEDIFRKVTQNE</sequence>
<evidence type="ECO:0000256" key="3">
    <source>
        <dbReference type="ARBA" id="ARBA00022741"/>
    </source>
</evidence>
<evidence type="ECO:0000313" key="7">
    <source>
        <dbReference type="Proteomes" id="UP000646484"/>
    </source>
</evidence>
<evidence type="ECO:0000256" key="1">
    <source>
        <dbReference type="ARBA" id="ARBA00005417"/>
    </source>
</evidence>
<dbReference type="InterPro" id="IPR027417">
    <property type="entry name" value="P-loop_NTPase"/>
</dbReference>
<keyword evidence="4 6" id="KW-0067">ATP-binding</keyword>
<dbReference type="EMBL" id="JACOOH010000013">
    <property type="protein sequence ID" value="MBC5623636.1"/>
    <property type="molecule type" value="Genomic_DNA"/>
</dbReference>
<dbReference type="InterPro" id="IPR003593">
    <property type="entry name" value="AAA+_ATPase"/>
</dbReference>
<dbReference type="SMART" id="SM00382">
    <property type="entry name" value="AAA"/>
    <property type="match status" value="1"/>
</dbReference>
<keyword evidence="7" id="KW-1185">Reference proteome</keyword>
<proteinExistence type="inferred from homology"/>
<protein>
    <submittedName>
        <fullName evidence="6">ATP-binding cassette domain-containing protein</fullName>
    </submittedName>
</protein>
<evidence type="ECO:0000313" key="6">
    <source>
        <dbReference type="EMBL" id="MBC5623636.1"/>
    </source>
</evidence>